<evidence type="ECO:0000313" key="1">
    <source>
        <dbReference type="EMBL" id="CRY97948.1"/>
    </source>
</evidence>
<accession>A0A0H5Q7P1</accession>
<organism evidence="1">
    <name type="scientific">uncultured prokaryote</name>
    <dbReference type="NCBI Taxonomy" id="198431"/>
    <lineage>
        <taxon>unclassified sequences</taxon>
        <taxon>environmental samples</taxon>
    </lineage>
</organism>
<reference evidence="1" key="2">
    <citation type="submission" date="2015-07" db="EMBL/GenBank/DDBJ databases">
        <title>Plasmids, circular viruses and viroids from rat gut.</title>
        <authorList>
            <person name="Jorgensen T.J."/>
            <person name="Hansen M.A."/>
            <person name="Xu Z."/>
            <person name="Tabak M.A."/>
            <person name="Sorensen S.J."/>
            <person name="Hansen L.H."/>
        </authorList>
    </citation>
    <scope>NUCLEOTIDE SEQUENCE</scope>
    <source>
        <plasmid evidence="1">pRGRH1799</plasmid>
    </source>
</reference>
<dbReference type="AlphaFoldDB" id="A0A0H5Q7P1"/>
<evidence type="ECO:0008006" key="2">
    <source>
        <dbReference type="Google" id="ProtNLM"/>
    </source>
</evidence>
<keyword evidence="1" id="KW-0614">Plasmid</keyword>
<sequence>MELELEGFARGAEQGWGGRPAEPVRRHSRPQGRCEGVFWRPFKPRDVARYLTAAERFERAGKKPGDRGGPLGTVAIEVLRELLRLIDYRTGRLEPALTTLMARTKRSKDAVVRALAALRRHGFVDWLRRYIPTGNLGAGPQVQQTSNAYRLALPPAAERLLGRAGEDAPVPEDHAHAIEARRAERRAQLAGTDPEERNAALFGSGPLADAFSRMERVLEQRNERESARRSESRHES</sequence>
<reference evidence="1" key="1">
    <citation type="submission" date="2015-06" db="EMBL/GenBank/DDBJ databases">
        <authorList>
            <person name="Joergensen T."/>
        </authorList>
    </citation>
    <scope>NUCLEOTIDE SEQUENCE</scope>
    <source>
        <plasmid evidence="1">pRGRH1799</plasmid>
    </source>
</reference>
<dbReference type="EMBL" id="LN854298">
    <property type="protein sequence ID" value="CRY97948.1"/>
    <property type="molecule type" value="Genomic_DNA"/>
</dbReference>
<protein>
    <recommendedName>
        <fullName evidence="2">Replication protein A</fullName>
    </recommendedName>
</protein>
<name>A0A0H5Q7P1_9ZZZZ</name>
<geneLocation type="plasmid" evidence="1">
    <name>pRGRH1799</name>
</geneLocation>
<proteinExistence type="predicted"/>